<reference evidence="1 2" key="1">
    <citation type="submission" date="2009-01" db="EMBL/GenBank/DDBJ databases">
        <authorList>
            <person name="Fulton L."/>
            <person name="Clifton S."/>
            <person name="Chinwalla A.T."/>
            <person name="Mitreva M."/>
            <person name="Sodergren E."/>
            <person name="Weinstock G."/>
            <person name="Clifton S."/>
            <person name="Dooling D.J."/>
            <person name="Fulton B."/>
            <person name="Minx P."/>
            <person name="Pepin K.H."/>
            <person name="Johnson M."/>
            <person name="Bhonagiri V."/>
            <person name="Nash W.E."/>
            <person name="Mardis E.R."/>
            <person name="Wilson R.K."/>
        </authorList>
    </citation>
    <scope>NUCLEOTIDE SEQUENCE [LARGE SCALE GENOMIC DNA]</scope>
    <source>
        <strain evidence="1 2">ATCC 33806</strain>
    </source>
</reference>
<gene>
    <name evidence="1" type="ORF">CORMATOL_02631</name>
</gene>
<name>C0E6J6_9CORY</name>
<dbReference type="HOGENOM" id="CLU_3250176_0_0_11"/>
<evidence type="ECO:0000313" key="1">
    <source>
        <dbReference type="EMBL" id="EEG25853.1"/>
    </source>
</evidence>
<sequence length="42" mass="4615">MVTVFVIAWCCLVLGGGKFLFSGESKYRTWLYARVGGSVKQG</sequence>
<comment type="caution">
    <text evidence="1">The sequence shown here is derived from an EMBL/GenBank/DDBJ whole genome shotgun (WGS) entry which is preliminary data.</text>
</comment>
<dbReference type="AlphaFoldDB" id="C0E6J6"/>
<accession>C0E6J6</accession>
<proteinExistence type="predicted"/>
<dbReference type="Proteomes" id="UP000006247">
    <property type="component" value="Unassembled WGS sequence"/>
</dbReference>
<protein>
    <submittedName>
        <fullName evidence="1">Uncharacterized protein</fullName>
    </submittedName>
</protein>
<organism evidence="1 2">
    <name type="scientific">Corynebacterium matruchotii ATCC 33806</name>
    <dbReference type="NCBI Taxonomy" id="566549"/>
    <lineage>
        <taxon>Bacteria</taxon>
        <taxon>Bacillati</taxon>
        <taxon>Actinomycetota</taxon>
        <taxon>Actinomycetes</taxon>
        <taxon>Mycobacteriales</taxon>
        <taxon>Corynebacteriaceae</taxon>
        <taxon>Corynebacterium</taxon>
    </lineage>
</organism>
<dbReference type="EMBL" id="ACEB01000045">
    <property type="protein sequence ID" value="EEG25853.1"/>
    <property type="molecule type" value="Genomic_DNA"/>
</dbReference>
<evidence type="ECO:0000313" key="2">
    <source>
        <dbReference type="Proteomes" id="UP000006247"/>
    </source>
</evidence>